<comment type="caution">
    <text evidence="2">The sequence shown here is derived from an EMBL/GenBank/DDBJ whole genome shotgun (WGS) entry which is preliminary data.</text>
</comment>
<sequence length="324" mass="37490">MPDKTKISTTTSAQTTVIKKGEVAIQQAIIKIPPKPLFVLFAFGGGGALSFKLAAYYKKRRLQKKYPNAEIRIISGFKYPSEFKAEWTKLYNELTNPETASKYALWQIHYFGHGGNNSLYLKKQNDNSEIFFNDKDNMECLPWHPHEGIFVLHSCRGGAYEDSFNKTMIKAKICLANTISDKQKTRCLGQTIYANFAIDVMKIDNYSPDANLYSFVFEPETTAEEDAERFKYRPDRYISSFYSNTPIDRVLWGYALLTGQTKTKMMKNKKNYEKAIKEPYPIYEEIKKLSPKNQILPCRVFNRGVLEERIVEVDVFNQNDLEYI</sequence>
<dbReference type="AlphaFoldDB" id="A0A556SAS6"/>
<keyword evidence="1" id="KW-0472">Membrane</keyword>
<dbReference type="RefSeq" id="WP_144092148.1">
    <property type="nucleotide sequence ID" value="NZ_VMHM01000011.1"/>
</dbReference>
<evidence type="ECO:0000313" key="3">
    <source>
        <dbReference type="Proteomes" id="UP000319483"/>
    </source>
</evidence>
<name>A0A556SAS6_9GAMM</name>
<organism evidence="2 3">
    <name type="scientific">Gilliamella apicola</name>
    <dbReference type="NCBI Taxonomy" id="1196095"/>
    <lineage>
        <taxon>Bacteria</taxon>
        <taxon>Pseudomonadati</taxon>
        <taxon>Pseudomonadota</taxon>
        <taxon>Gammaproteobacteria</taxon>
        <taxon>Orbales</taxon>
        <taxon>Orbaceae</taxon>
        <taxon>Gilliamella</taxon>
    </lineage>
</organism>
<dbReference type="EMBL" id="VMHM01000011">
    <property type="protein sequence ID" value="TSJ98256.1"/>
    <property type="molecule type" value="Genomic_DNA"/>
</dbReference>
<gene>
    <name evidence="2" type="ORF">FPQ15_08725</name>
</gene>
<keyword evidence="1" id="KW-1133">Transmembrane helix</keyword>
<evidence type="ECO:0000256" key="1">
    <source>
        <dbReference type="SAM" id="Phobius"/>
    </source>
</evidence>
<protein>
    <submittedName>
        <fullName evidence="2">Uncharacterized protein</fullName>
    </submittedName>
</protein>
<keyword evidence="1" id="KW-0812">Transmembrane</keyword>
<proteinExistence type="predicted"/>
<accession>A0A556SAS6</accession>
<dbReference type="Proteomes" id="UP000319483">
    <property type="component" value="Unassembled WGS sequence"/>
</dbReference>
<feature type="transmembrane region" description="Helical" evidence="1">
    <location>
        <begin position="37"/>
        <end position="57"/>
    </location>
</feature>
<evidence type="ECO:0000313" key="2">
    <source>
        <dbReference type="EMBL" id="TSJ98256.1"/>
    </source>
</evidence>
<reference evidence="2 3" key="1">
    <citation type="submission" date="2019-07" db="EMBL/GenBank/DDBJ databases">
        <title>Gilliamella genomes.</title>
        <authorList>
            <person name="Zheng H."/>
        </authorList>
    </citation>
    <scope>NUCLEOTIDE SEQUENCE [LARGE SCALE GENOMIC DNA]</scope>
    <source>
        <strain evidence="2 3">W8127</strain>
    </source>
</reference>